<dbReference type="AlphaFoldDB" id="A0A0F9UYP9"/>
<dbReference type="GO" id="GO:0005886">
    <property type="term" value="C:plasma membrane"/>
    <property type="evidence" value="ECO:0007669"/>
    <property type="project" value="UniProtKB-SubCell"/>
</dbReference>
<reference evidence="8" key="1">
    <citation type="journal article" date="2015" name="Nature">
        <title>Complex archaea that bridge the gap between prokaryotes and eukaryotes.</title>
        <authorList>
            <person name="Spang A."/>
            <person name="Saw J.H."/>
            <person name="Jorgensen S.L."/>
            <person name="Zaremba-Niedzwiedzka K."/>
            <person name="Martijn J."/>
            <person name="Lind A.E."/>
            <person name="van Eijk R."/>
            <person name="Schleper C."/>
            <person name="Guy L."/>
            <person name="Ettema T.J."/>
        </authorList>
    </citation>
    <scope>NUCLEOTIDE SEQUENCE</scope>
</reference>
<keyword evidence="5 7" id="KW-1133">Transmembrane helix</keyword>
<feature type="transmembrane region" description="Helical" evidence="7">
    <location>
        <begin position="175"/>
        <end position="192"/>
    </location>
</feature>
<evidence type="ECO:0000256" key="5">
    <source>
        <dbReference type="ARBA" id="ARBA00022989"/>
    </source>
</evidence>
<sequence length="251" mass="26765">MPEMLATAGSLSDLVWLFVTVIVAGLVRGFAGFGSAMILMPVAASILSPIEAVIFLAASELLGPLPNMPAALRQGTRRDIVLLLSGVLIALPLGLYFLSHMSPEPFGWVVSAVVLTLVTLLLTGWRYHGRLNMPLMIGTGALGGFMTGFAGIAGPPVIMLYMASKLPIAIIRANFMLYLMGIDILLFGMLWISDMLVWPALALGLLMGIPSIAANMIGAWLFDPNAEKLFRNVAYIVIAASAIIGLPLWRG</sequence>
<comment type="caution">
    <text evidence="8">The sequence shown here is derived from an EMBL/GenBank/DDBJ whole genome shotgun (WGS) entry which is preliminary data.</text>
</comment>
<accession>A0A0F9UYP9</accession>
<dbReference type="InterPro" id="IPR002781">
    <property type="entry name" value="TM_pro_TauE-like"/>
</dbReference>
<evidence type="ECO:0000256" key="3">
    <source>
        <dbReference type="ARBA" id="ARBA00022475"/>
    </source>
</evidence>
<feature type="transmembrane region" description="Helical" evidence="7">
    <location>
        <begin position="229"/>
        <end position="249"/>
    </location>
</feature>
<evidence type="ECO:0000256" key="2">
    <source>
        <dbReference type="ARBA" id="ARBA00022448"/>
    </source>
</evidence>
<feature type="transmembrane region" description="Helical" evidence="7">
    <location>
        <begin position="198"/>
        <end position="222"/>
    </location>
</feature>
<name>A0A0F9UYP9_9ZZZZ</name>
<keyword evidence="4 7" id="KW-0812">Transmembrane</keyword>
<proteinExistence type="predicted"/>
<feature type="transmembrane region" description="Helical" evidence="7">
    <location>
        <begin position="105"/>
        <end position="125"/>
    </location>
</feature>
<evidence type="ECO:0000256" key="4">
    <source>
        <dbReference type="ARBA" id="ARBA00022692"/>
    </source>
</evidence>
<dbReference type="EMBL" id="LAZR01000503">
    <property type="protein sequence ID" value="KKN66331.1"/>
    <property type="molecule type" value="Genomic_DNA"/>
</dbReference>
<protein>
    <recommendedName>
        <fullName evidence="9">Membrane transporter protein</fullName>
    </recommendedName>
</protein>
<evidence type="ECO:0000313" key="8">
    <source>
        <dbReference type="EMBL" id="KKN66331.1"/>
    </source>
</evidence>
<dbReference type="InterPro" id="IPR052017">
    <property type="entry name" value="TSUP"/>
</dbReference>
<keyword evidence="3" id="KW-1003">Cell membrane</keyword>
<comment type="subcellular location">
    <subcellularLocation>
        <location evidence="1">Cell membrane</location>
        <topology evidence="1">Multi-pass membrane protein</topology>
    </subcellularLocation>
</comment>
<evidence type="ECO:0000256" key="7">
    <source>
        <dbReference type="SAM" id="Phobius"/>
    </source>
</evidence>
<organism evidence="8">
    <name type="scientific">marine sediment metagenome</name>
    <dbReference type="NCBI Taxonomy" id="412755"/>
    <lineage>
        <taxon>unclassified sequences</taxon>
        <taxon>metagenomes</taxon>
        <taxon>ecological metagenomes</taxon>
    </lineage>
</organism>
<dbReference type="PANTHER" id="PTHR30269">
    <property type="entry name" value="TRANSMEMBRANE PROTEIN YFCA"/>
    <property type="match status" value="1"/>
</dbReference>
<evidence type="ECO:0008006" key="9">
    <source>
        <dbReference type="Google" id="ProtNLM"/>
    </source>
</evidence>
<dbReference type="PANTHER" id="PTHR30269:SF37">
    <property type="entry name" value="MEMBRANE TRANSPORTER PROTEIN"/>
    <property type="match status" value="1"/>
</dbReference>
<dbReference type="Pfam" id="PF01925">
    <property type="entry name" value="TauE"/>
    <property type="match status" value="1"/>
</dbReference>
<feature type="transmembrane region" description="Helical" evidence="7">
    <location>
        <begin position="38"/>
        <end position="59"/>
    </location>
</feature>
<keyword evidence="6 7" id="KW-0472">Membrane</keyword>
<evidence type="ECO:0000256" key="6">
    <source>
        <dbReference type="ARBA" id="ARBA00023136"/>
    </source>
</evidence>
<feature type="transmembrane region" description="Helical" evidence="7">
    <location>
        <begin position="79"/>
        <end position="98"/>
    </location>
</feature>
<evidence type="ECO:0000256" key="1">
    <source>
        <dbReference type="ARBA" id="ARBA00004651"/>
    </source>
</evidence>
<feature type="transmembrane region" description="Helical" evidence="7">
    <location>
        <begin position="14"/>
        <end position="31"/>
    </location>
</feature>
<gene>
    <name evidence="8" type="ORF">LCGC14_0472390</name>
</gene>
<feature type="transmembrane region" description="Helical" evidence="7">
    <location>
        <begin position="137"/>
        <end position="163"/>
    </location>
</feature>
<keyword evidence="2" id="KW-0813">Transport</keyword>